<reference evidence="1 2" key="1">
    <citation type="submission" date="2024-02" db="EMBL/GenBank/DDBJ databases">
        <authorList>
            <person name="Chen Y."/>
            <person name="Shah S."/>
            <person name="Dougan E. K."/>
            <person name="Thang M."/>
            <person name="Chan C."/>
        </authorList>
    </citation>
    <scope>NUCLEOTIDE SEQUENCE [LARGE SCALE GENOMIC DNA]</scope>
</reference>
<organism evidence="1 2">
    <name type="scientific">Durusdinium trenchii</name>
    <dbReference type="NCBI Taxonomy" id="1381693"/>
    <lineage>
        <taxon>Eukaryota</taxon>
        <taxon>Sar</taxon>
        <taxon>Alveolata</taxon>
        <taxon>Dinophyceae</taxon>
        <taxon>Suessiales</taxon>
        <taxon>Symbiodiniaceae</taxon>
        <taxon>Durusdinium</taxon>
    </lineage>
</organism>
<dbReference type="EMBL" id="CAXAMN010024051">
    <property type="protein sequence ID" value="CAK9083455.1"/>
    <property type="molecule type" value="Genomic_DNA"/>
</dbReference>
<proteinExistence type="predicted"/>
<evidence type="ECO:0000313" key="2">
    <source>
        <dbReference type="Proteomes" id="UP001642484"/>
    </source>
</evidence>
<dbReference type="Proteomes" id="UP001642484">
    <property type="component" value="Unassembled WGS sequence"/>
</dbReference>
<comment type="caution">
    <text evidence="1">The sequence shown here is derived from an EMBL/GenBank/DDBJ whole genome shotgun (WGS) entry which is preliminary data.</text>
</comment>
<sequence length="107" mass="12403">MFLNLVDEDKVEAFLGGVRIMLDIPWHASFSWHCTKLRDGCLAEKDHLCVDLHMYFGWQFCMLCREQFLLTQSTLNPKTLTKPIWFLLVVSALKGSRTALNVHESMN</sequence>
<name>A0ABP0Q7G2_9DINO</name>
<keyword evidence="2" id="KW-1185">Reference proteome</keyword>
<gene>
    <name evidence="1" type="ORF">CCMP2556_LOCUS40680</name>
</gene>
<protein>
    <submittedName>
        <fullName evidence="1">Uncharacterized protein</fullName>
    </submittedName>
</protein>
<evidence type="ECO:0000313" key="1">
    <source>
        <dbReference type="EMBL" id="CAK9083455.1"/>
    </source>
</evidence>
<accession>A0ABP0Q7G2</accession>